<feature type="region of interest" description="Disordered" evidence="1">
    <location>
        <begin position="321"/>
        <end position="344"/>
    </location>
</feature>
<keyword evidence="2" id="KW-0732">Signal</keyword>
<evidence type="ECO:0000313" key="3">
    <source>
        <dbReference type="EMBL" id="KAL1899892.1"/>
    </source>
</evidence>
<dbReference type="EMBL" id="JAWCUI010000011">
    <property type="protein sequence ID" value="KAL1899892.1"/>
    <property type="molecule type" value="Genomic_DNA"/>
</dbReference>
<feature type="region of interest" description="Disordered" evidence="1">
    <location>
        <begin position="225"/>
        <end position="250"/>
    </location>
</feature>
<gene>
    <name evidence="3" type="ORF">Sste5346_002758</name>
</gene>
<evidence type="ECO:0000256" key="2">
    <source>
        <dbReference type="SAM" id="SignalP"/>
    </source>
</evidence>
<dbReference type="PANTHER" id="PTHR36182">
    <property type="entry name" value="PROTEIN, PUTATIVE (AFU_ORTHOLOGUE AFUA_6G10930)-RELATED"/>
    <property type="match status" value="1"/>
</dbReference>
<accession>A0ABR3ZI54</accession>
<sequence>MSAIRSVFAATLVALAHGHMIMNTPQPYSSPAVVNAPLNADGSNFPCQLTAGGSLSAGSASNSYALGSEQELKFTGQAVHGGGSCQVSITYDSNPSASSTWKVIRSIEGGCPAQGQTGNMGDDASAADPYTYNFTVPDNIPTGSVTLAWTWFNKIGNREMYMNCAPVTLTGTSGSQSNFDSLPDMFVANVGNGCGTVDSTDLLFPNPGGDVVSMNGATSAFSTPTGTGCQAAGAAPSAGSGSSGSGTTAAAAGTTSAAAAGGALTSTPGGVFITVGTSAAAGGAATTTPVAVAPSGASTTTTSATSTTTVAAAGAAGTSSAAAPAATGSSSTTSSTSTGSAETAGSACSPDGTWNCLGDSYQQCASGVWSVVQPLAAGTTCTGGQSAAINIVAGRKSRRVALRFRA</sequence>
<organism evidence="3 4">
    <name type="scientific">Sporothrix stenoceras</name>
    <dbReference type="NCBI Taxonomy" id="5173"/>
    <lineage>
        <taxon>Eukaryota</taxon>
        <taxon>Fungi</taxon>
        <taxon>Dikarya</taxon>
        <taxon>Ascomycota</taxon>
        <taxon>Pezizomycotina</taxon>
        <taxon>Sordariomycetes</taxon>
        <taxon>Sordariomycetidae</taxon>
        <taxon>Ophiostomatales</taxon>
        <taxon>Ophiostomataceae</taxon>
        <taxon>Sporothrix</taxon>
    </lineage>
</organism>
<dbReference type="Gene3D" id="2.70.50.70">
    <property type="match status" value="1"/>
</dbReference>
<feature type="compositionally biased region" description="Low complexity" evidence="1">
    <location>
        <begin position="231"/>
        <end position="250"/>
    </location>
</feature>
<feature type="chain" id="PRO_5045477734" evidence="2">
    <location>
        <begin position="19"/>
        <end position="406"/>
    </location>
</feature>
<keyword evidence="4" id="KW-1185">Reference proteome</keyword>
<feature type="signal peptide" evidence="2">
    <location>
        <begin position="1"/>
        <end position="18"/>
    </location>
</feature>
<reference evidence="3 4" key="1">
    <citation type="journal article" date="2024" name="IMA Fungus">
        <title>IMA Genome - F19 : A genome assembly and annotation guide to empower mycologists, including annotated draft genome sequences of Ceratocystis pirilliformis, Diaporthe australafricana, Fusarium ophioides, Paecilomyces lecythidis, and Sporothrix stenoceras.</title>
        <authorList>
            <person name="Aylward J."/>
            <person name="Wilson A.M."/>
            <person name="Visagie C.M."/>
            <person name="Spraker J."/>
            <person name="Barnes I."/>
            <person name="Buitendag C."/>
            <person name="Ceriani C."/>
            <person name="Del Mar Angel L."/>
            <person name="du Plessis D."/>
            <person name="Fuchs T."/>
            <person name="Gasser K."/>
            <person name="Kramer D."/>
            <person name="Li W."/>
            <person name="Munsamy K."/>
            <person name="Piso A."/>
            <person name="Price J.L."/>
            <person name="Sonnekus B."/>
            <person name="Thomas C."/>
            <person name="van der Nest A."/>
            <person name="van Dijk A."/>
            <person name="van Heerden A."/>
            <person name="van Vuuren N."/>
            <person name="Yilmaz N."/>
            <person name="Duong T.A."/>
            <person name="van der Merwe N.A."/>
            <person name="Wingfield M.J."/>
            <person name="Wingfield B.D."/>
        </authorList>
    </citation>
    <scope>NUCLEOTIDE SEQUENCE [LARGE SCALE GENOMIC DNA]</scope>
    <source>
        <strain evidence="3 4">CMW 5346</strain>
    </source>
</reference>
<evidence type="ECO:0000313" key="4">
    <source>
        <dbReference type="Proteomes" id="UP001583186"/>
    </source>
</evidence>
<comment type="caution">
    <text evidence="3">The sequence shown here is derived from an EMBL/GenBank/DDBJ whole genome shotgun (WGS) entry which is preliminary data.</text>
</comment>
<proteinExistence type="predicted"/>
<dbReference type="PANTHER" id="PTHR36182:SF2">
    <property type="entry name" value="LYTIC POLYSACCHARIDE MONOOXYGENASE"/>
    <property type="match status" value="1"/>
</dbReference>
<dbReference type="Proteomes" id="UP001583186">
    <property type="component" value="Unassembled WGS sequence"/>
</dbReference>
<protein>
    <submittedName>
        <fullName evidence="3">Uncharacterized protein</fullName>
    </submittedName>
</protein>
<evidence type="ECO:0000256" key="1">
    <source>
        <dbReference type="SAM" id="MobiDB-lite"/>
    </source>
</evidence>
<name>A0ABR3ZI54_9PEZI</name>